<reference evidence="2" key="1">
    <citation type="submission" date="2011-03" db="EMBL/GenBank/DDBJ databases">
        <title>The genome sequence of Vavraia culicis strain floridensis.</title>
        <authorList>
            <consortium name="The Broad Institute Genome Sequencing Platform"/>
            <person name="Cuomo C."/>
            <person name="Becnel J."/>
            <person name="Sanscrainte N."/>
            <person name="Young S.K."/>
            <person name="Zeng Q."/>
            <person name="Gargeya S."/>
            <person name="Fitzgerald M."/>
            <person name="Haas B."/>
            <person name="Abouelleil A."/>
            <person name="Alvarado L."/>
            <person name="Arachchi H.M."/>
            <person name="Berlin A."/>
            <person name="Chapman S.B."/>
            <person name="Gearin G."/>
            <person name="Goldberg J."/>
            <person name="Griggs A."/>
            <person name="Gujja S."/>
            <person name="Hansen M."/>
            <person name="Heiman D."/>
            <person name="Howarth C."/>
            <person name="Larimer J."/>
            <person name="Lui A."/>
            <person name="MacDonald P.J.P."/>
            <person name="McCowen C."/>
            <person name="Montmayeur A."/>
            <person name="Murphy C."/>
            <person name="Neiman D."/>
            <person name="Pearson M."/>
            <person name="Priest M."/>
            <person name="Roberts A."/>
            <person name="Saif S."/>
            <person name="Shea T."/>
            <person name="Sisk P."/>
            <person name="Stolte C."/>
            <person name="Sykes S."/>
            <person name="Wortman J."/>
            <person name="Nusbaum C."/>
            <person name="Birren B."/>
        </authorList>
    </citation>
    <scope>NUCLEOTIDE SEQUENCE [LARGE SCALE GENOMIC DNA]</scope>
    <source>
        <strain evidence="2">floridensis</strain>
    </source>
</reference>
<dbReference type="OMA" id="PFNTNIK"/>
<dbReference type="InterPro" id="IPR031515">
    <property type="entry name" value="DUF5095"/>
</dbReference>
<name>L2GX47_VAVCU</name>
<evidence type="ECO:0000313" key="2">
    <source>
        <dbReference type="Proteomes" id="UP000011081"/>
    </source>
</evidence>
<keyword evidence="2" id="KW-1185">Reference proteome</keyword>
<dbReference type="Proteomes" id="UP000011081">
    <property type="component" value="Unassembled WGS sequence"/>
</dbReference>
<dbReference type="GeneID" id="19878145"/>
<protein>
    <submittedName>
        <fullName evidence="1">Uncharacterized protein</fullName>
    </submittedName>
</protein>
<gene>
    <name evidence="1" type="ORF">VCUG_00255</name>
</gene>
<dbReference type="RefSeq" id="XP_008073276.1">
    <property type="nucleotide sequence ID" value="XM_008075085.1"/>
</dbReference>
<proteinExistence type="predicted"/>
<dbReference type="AlphaFoldDB" id="L2GX47"/>
<dbReference type="HOGENOM" id="CLU_082796_0_0_1"/>
<organism evidence="1 2">
    <name type="scientific">Vavraia culicis (isolate floridensis)</name>
    <name type="common">Microsporidian parasite</name>
    <dbReference type="NCBI Taxonomy" id="948595"/>
    <lineage>
        <taxon>Eukaryota</taxon>
        <taxon>Fungi</taxon>
        <taxon>Fungi incertae sedis</taxon>
        <taxon>Microsporidia</taxon>
        <taxon>Pleistophoridae</taxon>
        <taxon>Vavraia</taxon>
    </lineage>
</organism>
<dbReference type="EMBL" id="GL877406">
    <property type="protein sequence ID" value="ELA48214.1"/>
    <property type="molecule type" value="Genomic_DNA"/>
</dbReference>
<dbReference type="OrthoDB" id="2190993at2759"/>
<accession>L2GX47</accession>
<evidence type="ECO:0000313" key="1">
    <source>
        <dbReference type="EMBL" id="ELA48214.1"/>
    </source>
</evidence>
<sequence>MNDYQSNITNCPSDNPFGGTNVVRKQRINLNEKVRTNKFNDDIFIKQLIKRDVGMKNTPTRCNTMNIYRKVKIVSKKKLKGKHVEYFKFPFNTNIKNDSSDLYSLIYMEWLIAITSAFKNYRNRNEEFYIKFLDKLLIFSTDLYCSSACKEILDQLEIQYVDENSLLKVTGVGISLMYDYVINYELKPKDRMPFILSRHKFTNAISYESRFTESLMVRDRGVLKCYYVIEGYLYGCDFAEYFKEDVAVEF</sequence>
<dbReference type="InParanoid" id="L2GX47"/>
<dbReference type="Pfam" id="PF17016">
    <property type="entry name" value="DUF5095"/>
    <property type="match status" value="1"/>
</dbReference>
<dbReference type="VEuPathDB" id="MicrosporidiaDB:VCUG_00255"/>